<evidence type="ECO:0000313" key="2">
    <source>
        <dbReference type="Proteomes" id="UP000005713"/>
    </source>
</evidence>
<reference evidence="1 2" key="1">
    <citation type="submission" date="2006-06" db="EMBL/GenBank/DDBJ databases">
        <authorList>
            <person name="Moran M.A."/>
            <person name="Ferriera S."/>
            <person name="Johnson J."/>
            <person name="Kravitz S."/>
            <person name="Beeson K."/>
            <person name="Sutton G."/>
            <person name="Rogers Y.-H."/>
            <person name="Friedman R."/>
            <person name="Frazier M."/>
            <person name="Venter J.C."/>
        </authorList>
    </citation>
    <scope>NUCLEOTIDE SEQUENCE [LARGE SCALE GENOMIC DNA]</scope>
    <source>
        <strain evidence="1 2">E-37</strain>
    </source>
</reference>
<name>A3K3M1_SAGS3</name>
<comment type="caution">
    <text evidence="1">The sequence shown here is derived from an EMBL/GenBank/DDBJ whole genome shotgun (WGS) entry which is preliminary data.</text>
</comment>
<dbReference type="OrthoDB" id="7726846at2"/>
<dbReference type="EMBL" id="AAYA01000006">
    <property type="protein sequence ID" value="EBA08135.1"/>
    <property type="molecule type" value="Genomic_DNA"/>
</dbReference>
<gene>
    <name evidence="1" type="ORF">SSE37_11344</name>
</gene>
<accession>A3K3M1</accession>
<dbReference type="eggNOG" id="ENOG50331BP">
    <property type="taxonomic scope" value="Bacteria"/>
</dbReference>
<dbReference type="AlphaFoldDB" id="A3K3M1"/>
<evidence type="ECO:0000313" key="1">
    <source>
        <dbReference type="EMBL" id="EBA08135.1"/>
    </source>
</evidence>
<organism evidence="1 2">
    <name type="scientific">Sagittula stellata (strain ATCC 700073 / DSM 11524 / E-37)</name>
    <dbReference type="NCBI Taxonomy" id="388399"/>
    <lineage>
        <taxon>Bacteria</taxon>
        <taxon>Pseudomonadati</taxon>
        <taxon>Pseudomonadota</taxon>
        <taxon>Alphaproteobacteria</taxon>
        <taxon>Rhodobacterales</taxon>
        <taxon>Roseobacteraceae</taxon>
        <taxon>Sagittula</taxon>
    </lineage>
</organism>
<keyword evidence="2" id="KW-1185">Reference proteome</keyword>
<sequence length="77" mass="8523">MTHQLLLRFDSFDPSAFDADAEARGQVGLTLLQMWREGTGRHWALFSVNDADKAKAWLSKEAGLGHPPSASHMLETV</sequence>
<dbReference type="RefSeq" id="WP_005858971.1">
    <property type="nucleotide sequence ID" value="NZ_AAYA01000006.1"/>
</dbReference>
<protein>
    <submittedName>
        <fullName evidence="1">Uncharacterized protein</fullName>
    </submittedName>
</protein>
<proteinExistence type="predicted"/>
<dbReference type="Proteomes" id="UP000005713">
    <property type="component" value="Unassembled WGS sequence"/>
</dbReference>